<dbReference type="SUPFAM" id="SSF54523">
    <property type="entry name" value="Pili subunits"/>
    <property type="match status" value="1"/>
</dbReference>
<dbReference type="AlphaFoldDB" id="A0A0E3Z1A8"/>
<evidence type="ECO:0000256" key="1">
    <source>
        <dbReference type="ARBA" id="ARBA00005233"/>
    </source>
</evidence>
<dbReference type="RefSeq" id="WP_052631345.1">
    <property type="nucleotide sequence ID" value="NZ_CP011144.1"/>
</dbReference>
<feature type="domain" description="GYF" evidence="3">
    <location>
        <begin position="4"/>
        <end position="52"/>
    </location>
</feature>
<evidence type="ECO:0000313" key="5">
    <source>
        <dbReference type="Proteomes" id="UP000033067"/>
    </source>
</evidence>
<dbReference type="InterPro" id="IPR025640">
    <property type="entry name" value="GYF_2"/>
</dbReference>
<protein>
    <submittedName>
        <fullName evidence="4">PilA-related fimbrial protein</fullName>
    </submittedName>
</protein>
<keyword evidence="2" id="KW-1133">Transmembrane helix</keyword>
<proteinExistence type="inferred from homology"/>
<accession>A0A0E3Z1A8</accession>
<dbReference type="InterPro" id="IPR045584">
    <property type="entry name" value="Pilin-like"/>
</dbReference>
<dbReference type="Gene3D" id="3.30.700.10">
    <property type="entry name" value="Glycoprotein, Type 4 Pilin"/>
    <property type="match status" value="1"/>
</dbReference>
<dbReference type="InterPro" id="IPR001082">
    <property type="entry name" value="Pilin"/>
</dbReference>
<keyword evidence="5" id="KW-1185">Reference proteome</keyword>
<keyword evidence="2" id="KW-0812">Transmembrane</keyword>
<dbReference type="GO" id="GO:0007155">
    <property type="term" value="P:cell adhesion"/>
    <property type="evidence" value="ECO:0007669"/>
    <property type="project" value="InterPro"/>
</dbReference>
<dbReference type="OrthoDB" id="198456at2"/>
<dbReference type="Proteomes" id="UP000033067">
    <property type="component" value="Chromosome"/>
</dbReference>
<sequence>MSDWYYATADGQRHGPLQAAEMHALATDGTIAAQTLVWRDGLPGWRPLHELASELGLPALPPPLVAPVAPRPPPSGLSGCAIAALVAVAGVFMLAVLGILAAIALPAYNDYTQRSRAAAAIAEARVHQGAVADFMAAHGRCPRNGDPGFERATHYASAHLVSIEFGEFEASALCGLVATINAPGNEALDGNAIWLEYNPAVDTWLCSSAVEDRYLPHACRG</sequence>
<evidence type="ECO:0000256" key="2">
    <source>
        <dbReference type="SAM" id="Phobius"/>
    </source>
</evidence>
<dbReference type="SUPFAM" id="SSF55277">
    <property type="entry name" value="GYF domain"/>
    <property type="match status" value="1"/>
</dbReference>
<dbReference type="GO" id="GO:0009289">
    <property type="term" value="C:pilus"/>
    <property type="evidence" value="ECO:0007669"/>
    <property type="project" value="InterPro"/>
</dbReference>
<organism evidence="4 5">
    <name type="scientific">Pseudoxanthomonas suwonensis</name>
    <dbReference type="NCBI Taxonomy" id="314722"/>
    <lineage>
        <taxon>Bacteria</taxon>
        <taxon>Pseudomonadati</taxon>
        <taxon>Pseudomonadota</taxon>
        <taxon>Gammaproteobacteria</taxon>
        <taxon>Lysobacterales</taxon>
        <taxon>Lysobacteraceae</taxon>
        <taxon>Pseudoxanthomonas</taxon>
    </lineage>
</organism>
<comment type="similarity">
    <text evidence="1">Belongs to the N-Me-Phe pilin family.</text>
</comment>
<name>A0A0E3Z1A8_9GAMM</name>
<dbReference type="EMBL" id="CP011144">
    <property type="protein sequence ID" value="AKC86502.1"/>
    <property type="molecule type" value="Genomic_DNA"/>
</dbReference>
<evidence type="ECO:0000259" key="3">
    <source>
        <dbReference type="Pfam" id="PF14237"/>
    </source>
</evidence>
<gene>
    <name evidence="4" type="ORF">WQ53_06705</name>
</gene>
<evidence type="ECO:0000313" key="4">
    <source>
        <dbReference type="EMBL" id="AKC86502.1"/>
    </source>
</evidence>
<dbReference type="Pfam" id="PF00114">
    <property type="entry name" value="Pilin"/>
    <property type="match status" value="1"/>
</dbReference>
<dbReference type="Pfam" id="PF14237">
    <property type="entry name" value="GYF_2"/>
    <property type="match status" value="1"/>
</dbReference>
<feature type="transmembrane region" description="Helical" evidence="2">
    <location>
        <begin position="81"/>
        <end position="108"/>
    </location>
</feature>
<dbReference type="PATRIC" id="fig|314722.6.peg.1434"/>
<keyword evidence="2" id="KW-0472">Membrane</keyword>
<dbReference type="InterPro" id="IPR035445">
    <property type="entry name" value="GYF-like_dom_sf"/>
</dbReference>
<dbReference type="KEGG" id="psuw:WQ53_06705"/>
<reference evidence="4 5" key="1">
    <citation type="journal article" date="2015" name="Genome Announc.">
        <title>Complete Genome Sequence of Pseudoxanthomonas suwonensis Strain J1, a Cellulose-Degrading Bacterium Isolated from Leaf- and Wood-Enriched Soil.</title>
        <authorList>
            <person name="Hou L."/>
            <person name="Jiang J."/>
            <person name="Xu Z."/>
            <person name="Zhou Y."/>
            <person name="Leung F.C."/>
        </authorList>
    </citation>
    <scope>NUCLEOTIDE SEQUENCE [LARGE SCALE GENOMIC DNA]</scope>
    <source>
        <strain evidence="4 5">J1</strain>
    </source>
</reference>